<dbReference type="RefSeq" id="WP_344941042.1">
    <property type="nucleotide sequence ID" value="NZ_BAAAZR010000008.1"/>
</dbReference>
<evidence type="ECO:0000313" key="1">
    <source>
        <dbReference type="EMBL" id="GAA3812838.1"/>
    </source>
</evidence>
<evidence type="ECO:0000313" key="2">
    <source>
        <dbReference type="Proteomes" id="UP001500888"/>
    </source>
</evidence>
<proteinExistence type="predicted"/>
<keyword evidence="2" id="KW-1185">Reference proteome</keyword>
<dbReference type="InterPro" id="IPR011747">
    <property type="entry name" value="CHP02241"/>
</dbReference>
<sequence length="187" mass="20224">MTSTGVPLGLSWLPTAAGNWAPARPLLEPFPAFNFAVEIEGLLLGGCSEVSGLESRVETEDYREGGVNGYVHRLPGVTSHSNLVLTRGLTANSVMWNWHYNAVRGVIHRKNGTIMLLDARQTPVMWWNFRNALPVRWTGPTFDARGDQVAFESLELAHEGLTKPLLGQAAALAHGAVQVAREAGNAG</sequence>
<evidence type="ECO:0008006" key="3">
    <source>
        <dbReference type="Google" id="ProtNLM"/>
    </source>
</evidence>
<reference evidence="2" key="1">
    <citation type="journal article" date="2019" name="Int. J. Syst. Evol. Microbiol.">
        <title>The Global Catalogue of Microorganisms (GCM) 10K type strain sequencing project: providing services to taxonomists for standard genome sequencing and annotation.</title>
        <authorList>
            <consortium name="The Broad Institute Genomics Platform"/>
            <consortium name="The Broad Institute Genome Sequencing Center for Infectious Disease"/>
            <person name="Wu L."/>
            <person name="Ma J."/>
        </authorList>
    </citation>
    <scope>NUCLEOTIDE SEQUENCE [LARGE SCALE GENOMIC DNA]</scope>
    <source>
        <strain evidence="2">JCM 16908</strain>
    </source>
</reference>
<dbReference type="InterPro" id="IPR010667">
    <property type="entry name" value="Phage_T4_Gp19"/>
</dbReference>
<dbReference type="Proteomes" id="UP001500888">
    <property type="component" value="Unassembled WGS sequence"/>
</dbReference>
<dbReference type="NCBIfam" id="TIGR02241">
    <property type="entry name" value="conserved hypothetical phage tail region protein"/>
    <property type="match status" value="1"/>
</dbReference>
<dbReference type="PANTHER" id="PTHR38009">
    <property type="entry name" value="CONSERVED HYPOTHETICAL PHAGE TAIL PROTEIN"/>
    <property type="match status" value="1"/>
</dbReference>
<organism evidence="1 2">
    <name type="scientific">Sphaerisporangium flaviroseum</name>
    <dbReference type="NCBI Taxonomy" id="509199"/>
    <lineage>
        <taxon>Bacteria</taxon>
        <taxon>Bacillati</taxon>
        <taxon>Actinomycetota</taxon>
        <taxon>Actinomycetes</taxon>
        <taxon>Streptosporangiales</taxon>
        <taxon>Streptosporangiaceae</taxon>
        <taxon>Sphaerisporangium</taxon>
    </lineage>
</organism>
<dbReference type="PANTHER" id="PTHR38009:SF1">
    <property type="entry name" value="CONSERVED HYPOTHETICAL PHAGE TAIL PROTEIN"/>
    <property type="match status" value="1"/>
</dbReference>
<gene>
    <name evidence="1" type="ORF">GCM10022226_36900</name>
</gene>
<protein>
    <recommendedName>
        <fullName evidence="3">Phage tail protein</fullName>
    </recommendedName>
</protein>
<accession>A0ABP7I9B6</accession>
<dbReference type="EMBL" id="BAAAZR010000008">
    <property type="protein sequence ID" value="GAA3812838.1"/>
    <property type="molecule type" value="Genomic_DNA"/>
</dbReference>
<dbReference type="Pfam" id="PF06841">
    <property type="entry name" value="Phage_T4_gp19"/>
    <property type="match status" value="1"/>
</dbReference>
<name>A0ABP7I9B6_9ACTN</name>
<comment type="caution">
    <text evidence="1">The sequence shown here is derived from an EMBL/GenBank/DDBJ whole genome shotgun (WGS) entry which is preliminary data.</text>
</comment>